<dbReference type="Proteomes" id="UP000295371">
    <property type="component" value="Unassembled WGS sequence"/>
</dbReference>
<evidence type="ECO:0000313" key="1">
    <source>
        <dbReference type="EMBL" id="TDT31345.1"/>
    </source>
</evidence>
<dbReference type="AlphaFoldDB" id="A0A4R7J2T8"/>
<dbReference type="EMBL" id="SOAW01000002">
    <property type="protein sequence ID" value="TDT31345.1"/>
    <property type="molecule type" value="Genomic_DNA"/>
</dbReference>
<protein>
    <recommendedName>
        <fullName evidence="3">Helix-turn-helix protein</fullName>
    </recommendedName>
</protein>
<keyword evidence="2" id="KW-1185">Reference proteome</keyword>
<sequence>MPRARRYWMDPQNFNRAGKSRRWNQMSRAERTAFYKRASVNPELRALHPEAFPFSDTVGATKAAEIAGVSRKTIWQWCNQGRFDGALRTEDGDWRIPITEARRLGSGRPSRKQAPSKAQPRRIISEVWAPRHGITGDIRQQLLDRHQDALAAMWPGCSVLRTGAALSVATLNSLQATVDEMRVDIADNPDLDRPPPNEPRTKRLGDLLSEWEEMIVEWSRLRSLVAADIYRRYGEYPGISNKGCRSKSGRFDAPWLVSDFDRTLEEPSVPSMSSDTSRHEDWHTTLLILCSPFTVLADPAKAVGIFLDYESDVICDDAANNAL</sequence>
<proteinExistence type="predicted"/>
<reference evidence="1 2" key="1">
    <citation type="submission" date="2019-03" db="EMBL/GenBank/DDBJ databases">
        <title>Genomic Encyclopedia of Archaeal and Bacterial Type Strains, Phase II (KMG-II): from individual species to whole genera.</title>
        <authorList>
            <person name="Goeker M."/>
        </authorList>
    </citation>
    <scope>NUCLEOTIDE SEQUENCE [LARGE SCALE GENOMIC DNA]</scope>
    <source>
        <strain evidence="1 2">DSM 24323</strain>
    </source>
</reference>
<organism evidence="1 2">
    <name type="scientific">Naumannella halotolerans</name>
    <dbReference type="NCBI Taxonomy" id="993414"/>
    <lineage>
        <taxon>Bacteria</taxon>
        <taxon>Bacillati</taxon>
        <taxon>Actinomycetota</taxon>
        <taxon>Actinomycetes</taxon>
        <taxon>Propionibacteriales</taxon>
        <taxon>Propionibacteriaceae</taxon>
        <taxon>Naumannella</taxon>
    </lineage>
</organism>
<name>A0A4R7J2T8_9ACTN</name>
<evidence type="ECO:0008006" key="3">
    <source>
        <dbReference type="Google" id="ProtNLM"/>
    </source>
</evidence>
<comment type="caution">
    <text evidence="1">The sequence shown here is derived from an EMBL/GenBank/DDBJ whole genome shotgun (WGS) entry which is preliminary data.</text>
</comment>
<gene>
    <name evidence="1" type="ORF">CLV29_2764</name>
</gene>
<accession>A0A4R7J2T8</accession>
<evidence type="ECO:0000313" key="2">
    <source>
        <dbReference type="Proteomes" id="UP000295371"/>
    </source>
</evidence>